<gene>
    <name evidence="12" type="ORF">DEHRE_04020</name>
</gene>
<evidence type="ECO:0000313" key="13">
    <source>
        <dbReference type="Proteomes" id="UP000018934"/>
    </source>
</evidence>
<dbReference type="PROSITE" id="PS00198">
    <property type="entry name" value="4FE4S_FER_1"/>
    <property type="match status" value="1"/>
</dbReference>
<protein>
    <submittedName>
        <fullName evidence="12">Dehalogenase</fullName>
    </submittedName>
</protein>
<feature type="domain" description="4Fe-4S ferredoxin-type" evidence="11">
    <location>
        <begin position="326"/>
        <end position="356"/>
    </location>
</feature>
<evidence type="ECO:0000256" key="4">
    <source>
        <dbReference type="ARBA" id="ARBA00022723"/>
    </source>
</evidence>
<keyword evidence="7" id="KW-0408">Iron</keyword>
<dbReference type="NCBIfam" id="TIGR02486">
    <property type="entry name" value="RDH"/>
    <property type="match status" value="1"/>
</dbReference>
<keyword evidence="2" id="KW-1003">Cell membrane</keyword>
<dbReference type="PANTHER" id="PTHR42827">
    <property type="entry name" value="IRON-SULFUR CLUSTER-BINDING PROTEIN-RELATED"/>
    <property type="match status" value="1"/>
</dbReference>
<keyword evidence="5" id="KW-0732">Signal</keyword>
<dbReference type="PROSITE" id="PS51318">
    <property type="entry name" value="TAT"/>
    <property type="match status" value="1"/>
</dbReference>
<keyword evidence="13" id="KW-1185">Reference proteome</keyword>
<dbReference type="Proteomes" id="UP000018934">
    <property type="component" value="Chromosome"/>
</dbReference>
<reference evidence="12 13" key="1">
    <citation type="journal article" date="2013" name="Stand. Genomic Sci.">
        <title>Complete genome sequence of Dehalobacter restrictus PER-K23(T.).</title>
        <authorList>
            <person name="Kruse T."/>
            <person name="Maillard J."/>
            <person name="Goodwin L."/>
            <person name="Woyke T."/>
            <person name="Teshima H."/>
            <person name="Bruce D."/>
            <person name="Detter C."/>
            <person name="Tapia R."/>
            <person name="Han C."/>
            <person name="Huntemann M."/>
            <person name="Wei C.L."/>
            <person name="Han J."/>
            <person name="Chen A."/>
            <person name="Kyrpides N."/>
            <person name="Szeto E."/>
            <person name="Markowitz V."/>
            <person name="Ivanova N."/>
            <person name="Pagani I."/>
            <person name="Pati A."/>
            <person name="Pitluck S."/>
            <person name="Nolan M."/>
            <person name="Holliger C."/>
            <person name="Smidt H."/>
        </authorList>
    </citation>
    <scope>NUCLEOTIDE SEQUENCE [LARGE SCALE GENOMIC DNA]</scope>
    <source>
        <strain evidence="13">DSM 9455</strain>
    </source>
</reference>
<evidence type="ECO:0000256" key="7">
    <source>
        <dbReference type="ARBA" id="ARBA00023004"/>
    </source>
</evidence>
<dbReference type="RefSeq" id="WP_025205280.1">
    <property type="nucleotide sequence ID" value="NZ_CP007033.1"/>
</dbReference>
<keyword evidence="8" id="KW-0411">Iron-sulfur</keyword>
<evidence type="ECO:0000256" key="1">
    <source>
        <dbReference type="ARBA" id="ARBA00004236"/>
    </source>
</evidence>
<evidence type="ECO:0000256" key="6">
    <source>
        <dbReference type="ARBA" id="ARBA00022737"/>
    </source>
</evidence>
<evidence type="ECO:0000256" key="10">
    <source>
        <dbReference type="ARBA" id="ARBA00029374"/>
    </source>
</evidence>
<evidence type="ECO:0000256" key="3">
    <source>
        <dbReference type="ARBA" id="ARBA00022485"/>
    </source>
</evidence>
<evidence type="ECO:0000259" key="11">
    <source>
        <dbReference type="PROSITE" id="PS51379"/>
    </source>
</evidence>
<evidence type="ECO:0000256" key="5">
    <source>
        <dbReference type="ARBA" id="ARBA00022729"/>
    </source>
</evidence>
<accession>A0ABM5P459</accession>
<keyword evidence="4" id="KW-0479">Metal-binding</keyword>
<dbReference type="EMBL" id="CP007033">
    <property type="protein sequence ID" value="AHF09348.1"/>
    <property type="molecule type" value="Genomic_DNA"/>
</dbReference>
<evidence type="ECO:0000256" key="2">
    <source>
        <dbReference type="ARBA" id="ARBA00022475"/>
    </source>
</evidence>
<comment type="subcellular location">
    <subcellularLocation>
        <location evidence="1">Cell membrane</location>
    </subcellularLocation>
</comment>
<dbReference type="InterPro" id="IPR017896">
    <property type="entry name" value="4Fe4S_Fe-S-bd"/>
</dbReference>
<dbReference type="InterPro" id="IPR017900">
    <property type="entry name" value="4Fe4S_Fe_S_CS"/>
</dbReference>
<organism evidence="12 13">
    <name type="scientific">Dehalobacter restrictus (strain DSM 9455 / PER-K23)</name>
    <dbReference type="NCBI Taxonomy" id="871738"/>
    <lineage>
        <taxon>Bacteria</taxon>
        <taxon>Bacillati</taxon>
        <taxon>Bacillota</taxon>
        <taxon>Clostridia</taxon>
        <taxon>Eubacteriales</taxon>
        <taxon>Desulfitobacteriaceae</taxon>
        <taxon>Dehalobacter</taxon>
    </lineage>
</organism>
<dbReference type="InterPro" id="IPR006311">
    <property type="entry name" value="TAT_signal"/>
</dbReference>
<keyword evidence="9" id="KW-0472">Membrane</keyword>
<dbReference type="Gene3D" id="3.30.70.20">
    <property type="match status" value="1"/>
</dbReference>
<sequence>MAKEEKSIPDEPATKVNRRQFLKLGASTGIAMAAATAALEGGALVDPKQAYAGVIKTHDEIPYEIPADHKRYNQRNHMFGRARSGDPEVGKMAEHFLSHRFNGYEGVESPGYTVLDGAAARASFALDWYVNGENGSGNSNTGLYAWRPKLIDFLFRWGDPDRNIHSPGVKSPKEGTMAVKRMAKYFGAHSVGIAPYDERWIYTETFNGEAQKFTPPDFGFEPKHAIVMTIPMEYKGMSCAPTFLGSAEVGRAYNMCGVVAFSLSIFIKDLGYHAVAIGSDTSISIPQAIQAGLGELGRMGLLVTPDLGPSVRICKVFTDMPLNHDKPISFGVTEFCNSCKKCAELCPSQAISYDAQTTVGPSKISSASGVKKWYINPEKCWSCWGDDNVRSCCGACIAACPYTKPEGWHHTLVRSITGTPGLSPIMKNMDDLFGYGKLYNEQAATDWWKE</sequence>
<keyword evidence="3" id="KW-0004">4Fe-4S</keyword>
<dbReference type="PROSITE" id="PS51379">
    <property type="entry name" value="4FE4S_FER_2"/>
    <property type="match status" value="1"/>
</dbReference>
<comment type="cofactor">
    <cofactor evidence="10">
        <name>corrinoid</name>
        <dbReference type="ChEBI" id="CHEBI:33913"/>
    </cofactor>
</comment>
<evidence type="ECO:0000313" key="12">
    <source>
        <dbReference type="EMBL" id="AHF09348.1"/>
    </source>
</evidence>
<proteinExistence type="predicted"/>
<dbReference type="InterPro" id="IPR012832">
    <property type="entry name" value="RDH"/>
</dbReference>
<evidence type="ECO:0000256" key="8">
    <source>
        <dbReference type="ARBA" id="ARBA00023014"/>
    </source>
</evidence>
<name>A0ABM5P459_DEHRP</name>
<dbReference type="Pfam" id="PF12838">
    <property type="entry name" value="Fer4_7"/>
    <property type="match status" value="1"/>
</dbReference>
<keyword evidence="6" id="KW-0677">Repeat</keyword>
<dbReference type="SUPFAM" id="SSF54862">
    <property type="entry name" value="4Fe-4S ferredoxins"/>
    <property type="match status" value="1"/>
</dbReference>
<dbReference type="PANTHER" id="PTHR42827:SF1">
    <property type="entry name" value="IRON-SULFUR CLUSTER-BINDING PROTEIN"/>
    <property type="match status" value="1"/>
</dbReference>
<evidence type="ECO:0000256" key="9">
    <source>
        <dbReference type="ARBA" id="ARBA00023136"/>
    </source>
</evidence>